<evidence type="ECO:0000256" key="3">
    <source>
        <dbReference type="ARBA" id="ARBA00022679"/>
    </source>
</evidence>
<dbReference type="GO" id="GO:0005524">
    <property type="term" value="F:ATP binding"/>
    <property type="evidence" value="ECO:0007669"/>
    <property type="project" value="UniProtKB-UniRule"/>
</dbReference>
<sequence>MNARRPPSAPPEIPGFSYLQLLGSGGFADVFLYEQRMPRRRVAIKVLLREALTDGARESFDAEANLMAQLSTHPSIVTIYQADISEDGRPYLAMEYCPKPNLGARYRREKISVAEALRIGVQVAGAVETSHRAGILHRDIKPANILVTEYNRPALTDFGISVALVGGDELESVGMSIPWSPPEVFAATPSSGAAADIYSLGATVYTILAGRSPFEVQGGANSGLDLIGRIQTARLAPTGRADVPASLEQVLATAMAKNESDRYSTALEFARALQKVQLELSMSVTPTDVLDEHVPTDEIDEEDDGNTRIRGIVTIDPTGPAPATTPGRGPSSAGRSPASGPVGPRTPTVSPADDTTGRTQLRDDLLAPPSPSTPPSPRGAPSSSGGAPSSSGEGAGAGRTSTAADDFPLEQTLHRPAAPARPDAEAAPKRRALPYVVAAAAVVVLAGIGGLVFALNAGSESPAQQSVTETSAPVDEIGVDAAVPAPADLAGVVTDDGSSVTFSWSNPDPRDGDEFIWSTYTSTETGQAERTESPTLTLPVSNGGSVCVEVSIVRADGKSSDPTRTCAP</sequence>
<organism evidence="11">
    <name type="scientific">Herbiconiux sp. A18JL235</name>
    <dbReference type="NCBI Taxonomy" id="3152363"/>
    <lineage>
        <taxon>Bacteria</taxon>
        <taxon>Bacillati</taxon>
        <taxon>Actinomycetota</taxon>
        <taxon>Actinomycetes</taxon>
        <taxon>Micrococcales</taxon>
        <taxon>Microbacteriaceae</taxon>
        <taxon>Herbiconiux</taxon>
    </lineage>
</organism>
<keyword evidence="2" id="KW-0723">Serine/threonine-protein kinase</keyword>
<dbReference type="PROSITE" id="PS00107">
    <property type="entry name" value="PROTEIN_KINASE_ATP"/>
    <property type="match status" value="1"/>
</dbReference>
<dbReference type="SUPFAM" id="SSF56112">
    <property type="entry name" value="Protein kinase-like (PK-like)"/>
    <property type="match status" value="1"/>
</dbReference>
<keyword evidence="6 7" id="KW-0067">ATP-binding</keyword>
<evidence type="ECO:0000256" key="7">
    <source>
        <dbReference type="PROSITE-ProRule" id="PRU10141"/>
    </source>
</evidence>
<feature type="binding site" evidence="7">
    <location>
        <position position="45"/>
    </location>
    <ligand>
        <name>ATP</name>
        <dbReference type="ChEBI" id="CHEBI:30616"/>
    </ligand>
</feature>
<reference evidence="11" key="1">
    <citation type="submission" date="2024-05" db="EMBL/GenBank/DDBJ databases">
        <title>Herbiconiux sp. A18JL235.</title>
        <authorList>
            <person name="Zhang G."/>
        </authorList>
    </citation>
    <scope>NUCLEOTIDE SEQUENCE</scope>
    <source>
        <strain evidence="11">A18JL235</strain>
    </source>
</reference>
<evidence type="ECO:0000259" key="10">
    <source>
        <dbReference type="PROSITE" id="PS50011"/>
    </source>
</evidence>
<feature type="region of interest" description="Disordered" evidence="8">
    <location>
        <begin position="289"/>
        <end position="403"/>
    </location>
</feature>
<dbReference type="AlphaFoldDB" id="A0AB39BH19"/>
<dbReference type="InterPro" id="IPR008271">
    <property type="entry name" value="Ser/Thr_kinase_AS"/>
</dbReference>
<feature type="domain" description="Protein kinase" evidence="10">
    <location>
        <begin position="16"/>
        <end position="280"/>
    </location>
</feature>
<evidence type="ECO:0000256" key="8">
    <source>
        <dbReference type="SAM" id="MobiDB-lite"/>
    </source>
</evidence>
<dbReference type="InterPro" id="IPR000719">
    <property type="entry name" value="Prot_kinase_dom"/>
</dbReference>
<evidence type="ECO:0000256" key="9">
    <source>
        <dbReference type="SAM" id="Phobius"/>
    </source>
</evidence>
<dbReference type="InterPro" id="IPR017441">
    <property type="entry name" value="Protein_kinase_ATP_BS"/>
</dbReference>
<dbReference type="CDD" id="cd14014">
    <property type="entry name" value="STKc_PknB_like"/>
    <property type="match status" value="1"/>
</dbReference>
<evidence type="ECO:0000256" key="4">
    <source>
        <dbReference type="ARBA" id="ARBA00022741"/>
    </source>
</evidence>
<name>A0AB39BH19_9MICO</name>
<dbReference type="Gene3D" id="1.10.510.10">
    <property type="entry name" value="Transferase(Phosphotransferase) domain 1"/>
    <property type="match status" value="1"/>
</dbReference>
<evidence type="ECO:0000256" key="1">
    <source>
        <dbReference type="ARBA" id="ARBA00012513"/>
    </source>
</evidence>
<proteinExistence type="predicted"/>
<accession>A0AB39BH19</accession>
<dbReference type="EC" id="2.7.11.1" evidence="1"/>
<dbReference type="SMART" id="SM00220">
    <property type="entry name" value="S_TKc"/>
    <property type="match status" value="1"/>
</dbReference>
<dbReference type="RefSeq" id="WP_368497793.1">
    <property type="nucleotide sequence ID" value="NZ_CP162511.1"/>
</dbReference>
<dbReference type="PANTHER" id="PTHR43289">
    <property type="entry name" value="MITOGEN-ACTIVATED PROTEIN KINASE KINASE KINASE 20-RELATED"/>
    <property type="match status" value="1"/>
</dbReference>
<keyword evidence="9" id="KW-0812">Transmembrane</keyword>
<dbReference type="EMBL" id="CP162511">
    <property type="protein sequence ID" value="XDI05405.1"/>
    <property type="molecule type" value="Genomic_DNA"/>
</dbReference>
<protein>
    <recommendedName>
        <fullName evidence="1">non-specific serine/threonine protein kinase</fullName>
        <ecNumber evidence="1">2.7.11.1</ecNumber>
    </recommendedName>
</protein>
<keyword evidence="9" id="KW-1133">Transmembrane helix</keyword>
<keyword evidence="3 11" id="KW-0808">Transferase</keyword>
<feature type="compositionally biased region" description="Low complexity" evidence="8">
    <location>
        <begin position="317"/>
        <end position="345"/>
    </location>
</feature>
<feature type="compositionally biased region" description="Low complexity" evidence="8">
    <location>
        <begin position="379"/>
        <end position="403"/>
    </location>
</feature>
<dbReference type="PANTHER" id="PTHR43289:SF6">
    <property type="entry name" value="SERINE_THREONINE-PROTEIN KINASE NEKL-3"/>
    <property type="match status" value="1"/>
</dbReference>
<dbReference type="PROSITE" id="PS00108">
    <property type="entry name" value="PROTEIN_KINASE_ST"/>
    <property type="match status" value="1"/>
</dbReference>
<dbReference type="GO" id="GO:0004674">
    <property type="term" value="F:protein serine/threonine kinase activity"/>
    <property type="evidence" value="ECO:0007669"/>
    <property type="project" value="UniProtKB-KW"/>
</dbReference>
<evidence type="ECO:0000256" key="2">
    <source>
        <dbReference type="ARBA" id="ARBA00022527"/>
    </source>
</evidence>
<dbReference type="InterPro" id="IPR011009">
    <property type="entry name" value="Kinase-like_dom_sf"/>
</dbReference>
<feature type="compositionally biased region" description="Pro residues" evidence="8">
    <location>
        <begin position="368"/>
        <end position="378"/>
    </location>
</feature>
<dbReference type="Pfam" id="PF00069">
    <property type="entry name" value="Pkinase"/>
    <property type="match status" value="1"/>
</dbReference>
<gene>
    <name evidence="11" type="ORF">ABFY20_19115</name>
</gene>
<dbReference type="PROSITE" id="PS50011">
    <property type="entry name" value="PROTEIN_KINASE_DOM"/>
    <property type="match status" value="1"/>
</dbReference>
<keyword evidence="4 7" id="KW-0547">Nucleotide-binding</keyword>
<feature type="transmembrane region" description="Helical" evidence="9">
    <location>
        <begin position="432"/>
        <end position="455"/>
    </location>
</feature>
<evidence type="ECO:0000313" key="11">
    <source>
        <dbReference type="EMBL" id="XDI05405.1"/>
    </source>
</evidence>
<evidence type="ECO:0000256" key="6">
    <source>
        <dbReference type="ARBA" id="ARBA00022840"/>
    </source>
</evidence>
<keyword evidence="9" id="KW-0472">Membrane</keyword>
<keyword evidence="5 11" id="KW-0418">Kinase</keyword>
<evidence type="ECO:0000256" key="5">
    <source>
        <dbReference type="ARBA" id="ARBA00022777"/>
    </source>
</evidence>